<name>A0A450XW82_9GAMM</name>
<protein>
    <submittedName>
        <fullName evidence="2">Uncharacterized protein</fullName>
    </submittedName>
</protein>
<dbReference type="EMBL" id="CAADGH010000048">
    <property type="protein sequence ID" value="VFK76259.1"/>
    <property type="molecule type" value="Genomic_DNA"/>
</dbReference>
<evidence type="ECO:0000256" key="1">
    <source>
        <dbReference type="SAM" id="MobiDB-lite"/>
    </source>
</evidence>
<proteinExistence type="predicted"/>
<evidence type="ECO:0000313" key="3">
    <source>
        <dbReference type="EMBL" id="VFK76259.1"/>
    </source>
</evidence>
<sequence>MRDCPVCKRPELPEAAPHCPQCGADLECFGLLNTLQEPETADRKKTPSSRGSKWTLLSLSALLVGQVALGGYLHMRLDNLATRITEIESITSHWKSNRNPPPSPSSTKQQIKRRQEQAFRKRIEELDRKRIAAWRRLGAALSAYNAASSPDEPDQPKLGPGPGPGSGPGLGSDPDSRTGSGPGSVHQ</sequence>
<gene>
    <name evidence="3" type="ORF">BECKMB1821H_GA0114242_104824</name>
    <name evidence="2" type="ORF">BECKMB1821I_GA0114274_104725</name>
</gene>
<reference evidence="2" key="1">
    <citation type="submission" date="2019-02" db="EMBL/GenBank/DDBJ databases">
        <authorList>
            <person name="Gruber-Vodicka R. H."/>
            <person name="Seah K. B. B."/>
        </authorList>
    </citation>
    <scope>NUCLEOTIDE SEQUENCE</scope>
    <source>
        <strain evidence="3">BECK_BZ198</strain>
        <strain evidence="2">BECK_BZ199</strain>
    </source>
</reference>
<feature type="region of interest" description="Disordered" evidence="1">
    <location>
        <begin position="145"/>
        <end position="187"/>
    </location>
</feature>
<dbReference type="CDD" id="cd00350">
    <property type="entry name" value="rubredoxin_like"/>
    <property type="match status" value="1"/>
</dbReference>
<feature type="region of interest" description="Disordered" evidence="1">
    <location>
        <begin position="92"/>
        <end position="116"/>
    </location>
</feature>
<dbReference type="AlphaFoldDB" id="A0A450XW82"/>
<evidence type="ECO:0000313" key="2">
    <source>
        <dbReference type="EMBL" id="VFK33535.1"/>
    </source>
</evidence>
<accession>A0A450XW82</accession>
<organism evidence="2">
    <name type="scientific">Candidatus Kentrum sp. MB</name>
    <dbReference type="NCBI Taxonomy" id="2138164"/>
    <lineage>
        <taxon>Bacteria</taxon>
        <taxon>Pseudomonadati</taxon>
        <taxon>Pseudomonadota</taxon>
        <taxon>Gammaproteobacteria</taxon>
        <taxon>Candidatus Kentrum</taxon>
    </lineage>
</organism>
<dbReference type="EMBL" id="CAADFQ010000047">
    <property type="protein sequence ID" value="VFK33535.1"/>
    <property type="molecule type" value="Genomic_DNA"/>
</dbReference>